<name>A0A428WXL5_AMYBA</name>
<organism evidence="1 2">
    <name type="scientific">Amycolatopsis balhimycina DSM 5908</name>
    <dbReference type="NCBI Taxonomy" id="1081091"/>
    <lineage>
        <taxon>Bacteria</taxon>
        <taxon>Bacillati</taxon>
        <taxon>Actinomycetota</taxon>
        <taxon>Actinomycetes</taxon>
        <taxon>Pseudonocardiales</taxon>
        <taxon>Pseudonocardiaceae</taxon>
        <taxon>Amycolatopsis</taxon>
    </lineage>
</organism>
<keyword evidence="2" id="KW-1185">Reference proteome</keyword>
<evidence type="ECO:0000313" key="1">
    <source>
        <dbReference type="EMBL" id="RSM47833.1"/>
    </source>
</evidence>
<protein>
    <submittedName>
        <fullName evidence="1">Uncharacterized protein</fullName>
    </submittedName>
</protein>
<sequence>MSALIYIDLEHVHPVIDGVWHQIDLLRMPLPGQALTMLCGRAAAAEYATKDEVRQCNGSLRMCPDCDAVYRVRRGWLPSPRPRPQRHPR</sequence>
<accession>A0A428WXL5</accession>
<dbReference type="EMBL" id="QHHU01000008">
    <property type="protein sequence ID" value="RSM47833.1"/>
    <property type="molecule type" value="Genomic_DNA"/>
</dbReference>
<gene>
    <name evidence="1" type="ORF">DMA12_07635</name>
</gene>
<evidence type="ECO:0000313" key="2">
    <source>
        <dbReference type="Proteomes" id="UP000286716"/>
    </source>
</evidence>
<reference evidence="1 2" key="1">
    <citation type="submission" date="2018-05" db="EMBL/GenBank/DDBJ databases">
        <title>Evolution of GPA BGCs.</title>
        <authorList>
            <person name="Waglechner N."/>
            <person name="Wright G.D."/>
        </authorList>
    </citation>
    <scope>NUCLEOTIDE SEQUENCE [LARGE SCALE GENOMIC DNA]</scope>
    <source>
        <strain evidence="1 2">DSM 5908</strain>
    </source>
</reference>
<comment type="caution">
    <text evidence="1">The sequence shown here is derived from an EMBL/GenBank/DDBJ whole genome shotgun (WGS) entry which is preliminary data.</text>
</comment>
<dbReference type="AlphaFoldDB" id="A0A428WXL5"/>
<dbReference type="Proteomes" id="UP000286716">
    <property type="component" value="Unassembled WGS sequence"/>
</dbReference>
<proteinExistence type="predicted"/>